<evidence type="ECO:0000313" key="2">
    <source>
        <dbReference type="Proteomes" id="UP000714275"/>
    </source>
</evidence>
<sequence length="342" mass="39310">MAEVTCELCSKSFKPRGFKTHRTACTKWARDFEEDQHHIANTYYQPPVTVNVQGDAYHAAEQADNLNQAEVESLNAHIANNPAVDDDQWMDVEDEDIYRVPSPYNLSVDGSEHQDTQHNRDILQDPPTPDAQPWVPFQCRLDFEAAELAHEAALSQPQIDRLINLLHCSKQESFTLRNYKDVRSMWNAISHRLTPFQKQTIRVPYDGVDQEFTLYYWDLWDCACDLLRNPYVGPQFTFDTQHLSKFDRNVFVRLIDEPWTADTFWEAQSAVPGHAKPLAFILYADKAKLSSFGREKGYPVIAHIANLPTSIRNGEGVGGDRVVTSVHMVIMIHPKYCNYHEK</sequence>
<dbReference type="EMBL" id="JABBWD010000005">
    <property type="protein sequence ID" value="KAG1781490.1"/>
    <property type="molecule type" value="Genomic_DNA"/>
</dbReference>
<name>A0A9P7A4B3_9AGAM</name>
<accession>A0A9P7A4B3</accession>
<dbReference type="Proteomes" id="UP000714275">
    <property type="component" value="Unassembled WGS sequence"/>
</dbReference>
<gene>
    <name evidence="1" type="ORF">EV702DRAFT_1265864</name>
</gene>
<dbReference type="Pfam" id="PF18759">
    <property type="entry name" value="Plavaka"/>
    <property type="match status" value="1"/>
</dbReference>
<dbReference type="InterPro" id="IPR041078">
    <property type="entry name" value="Plavaka"/>
</dbReference>
<protein>
    <submittedName>
        <fullName evidence="1">Uncharacterized protein</fullName>
    </submittedName>
</protein>
<proteinExistence type="predicted"/>
<keyword evidence="2" id="KW-1185">Reference proteome</keyword>
<reference evidence="1" key="1">
    <citation type="journal article" date="2020" name="New Phytol.">
        <title>Comparative genomics reveals dynamic genome evolution in host specialist ectomycorrhizal fungi.</title>
        <authorList>
            <person name="Lofgren L.A."/>
            <person name="Nguyen N.H."/>
            <person name="Vilgalys R."/>
            <person name="Ruytinx J."/>
            <person name="Liao H.L."/>
            <person name="Branco S."/>
            <person name="Kuo A."/>
            <person name="LaButti K."/>
            <person name="Lipzen A."/>
            <person name="Andreopoulos W."/>
            <person name="Pangilinan J."/>
            <person name="Riley R."/>
            <person name="Hundley H."/>
            <person name="Na H."/>
            <person name="Barry K."/>
            <person name="Grigoriev I.V."/>
            <person name="Stajich J.E."/>
            <person name="Kennedy P.G."/>
        </authorList>
    </citation>
    <scope>NUCLEOTIDE SEQUENCE</scope>
    <source>
        <strain evidence="1">DOB743</strain>
    </source>
</reference>
<organism evidence="1 2">
    <name type="scientific">Suillus placidus</name>
    <dbReference type="NCBI Taxonomy" id="48579"/>
    <lineage>
        <taxon>Eukaryota</taxon>
        <taxon>Fungi</taxon>
        <taxon>Dikarya</taxon>
        <taxon>Basidiomycota</taxon>
        <taxon>Agaricomycotina</taxon>
        <taxon>Agaricomycetes</taxon>
        <taxon>Agaricomycetidae</taxon>
        <taxon>Boletales</taxon>
        <taxon>Suillineae</taxon>
        <taxon>Suillaceae</taxon>
        <taxon>Suillus</taxon>
    </lineage>
</organism>
<dbReference type="AlphaFoldDB" id="A0A9P7A4B3"/>
<comment type="caution">
    <text evidence="1">The sequence shown here is derived from an EMBL/GenBank/DDBJ whole genome shotgun (WGS) entry which is preliminary data.</text>
</comment>
<dbReference type="OrthoDB" id="3239511at2759"/>
<evidence type="ECO:0000313" key="1">
    <source>
        <dbReference type="EMBL" id="KAG1781490.1"/>
    </source>
</evidence>